<evidence type="ECO:0000313" key="2">
    <source>
        <dbReference type="EMBL" id="AOZ06046.1"/>
    </source>
</evidence>
<feature type="signal peptide" evidence="1">
    <location>
        <begin position="1"/>
        <end position="28"/>
    </location>
</feature>
<sequence length="75" mass="7721">MSHIVSRRIVSTLLLSLAALTAAPGAGAREPNAADTYGYTFRSHDVYSDGARSGKLDTFTDGARGAGPDHGDVSA</sequence>
<evidence type="ECO:0008006" key="4">
    <source>
        <dbReference type="Google" id="ProtNLM"/>
    </source>
</evidence>
<organism evidence="2 3">
    <name type="scientific">Cupriavidus malaysiensis</name>
    <dbReference type="NCBI Taxonomy" id="367825"/>
    <lineage>
        <taxon>Bacteria</taxon>
        <taxon>Pseudomonadati</taxon>
        <taxon>Pseudomonadota</taxon>
        <taxon>Betaproteobacteria</taxon>
        <taxon>Burkholderiales</taxon>
        <taxon>Burkholderiaceae</taxon>
        <taxon>Cupriavidus</taxon>
    </lineage>
</organism>
<protein>
    <recommendedName>
        <fullName evidence="4">Copper resistance protein CopQ</fullName>
    </recommendedName>
</protein>
<accession>A0ABM6F3N6</accession>
<keyword evidence="1" id="KW-0732">Signal</keyword>
<evidence type="ECO:0000256" key="1">
    <source>
        <dbReference type="SAM" id="SignalP"/>
    </source>
</evidence>
<dbReference type="RefSeq" id="WP_071012292.1">
    <property type="nucleotide sequence ID" value="NZ_CP017754.1"/>
</dbReference>
<reference evidence="2 3" key="1">
    <citation type="submission" date="2016-10" db="EMBL/GenBank/DDBJ databases">
        <title>Complete genome sequences of three Cupriavidus strains isolated from various Malaysian environments.</title>
        <authorList>
            <person name="Abdullah A.A.-A."/>
            <person name="Shafie N.A.H."/>
            <person name="Lau N.S."/>
        </authorList>
    </citation>
    <scope>NUCLEOTIDE SEQUENCE [LARGE SCALE GENOMIC DNA]</scope>
    <source>
        <strain evidence="2 3">USMAA1020</strain>
    </source>
</reference>
<evidence type="ECO:0000313" key="3">
    <source>
        <dbReference type="Proteomes" id="UP000177515"/>
    </source>
</evidence>
<keyword evidence="3" id="KW-1185">Reference proteome</keyword>
<proteinExistence type="predicted"/>
<gene>
    <name evidence="2" type="ORF">BKK80_09525</name>
</gene>
<dbReference type="EMBL" id="CP017754">
    <property type="protein sequence ID" value="AOZ06046.1"/>
    <property type="molecule type" value="Genomic_DNA"/>
</dbReference>
<dbReference type="Proteomes" id="UP000177515">
    <property type="component" value="Chromosome 1"/>
</dbReference>
<feature type="chain" id="PRO_5045389717" description="Copper resistance protein CopQ" evidence="1">
    <location>
        <begin position="29"/>
        <end position="75"/>
    </location>
</feature>
<name>A0ABM6F3N6_9BURK</name>